<dbReference type="SUPFAM" id="SSF51735">
    <property type="entry name" value="NAD(P)-binding Rossmann-fold domains"/>
    <property type="match status" value="1"/>
</dbReference>
<dbReference type="Proteomes" id="UP000317909">
    <property type="component" value="Chromosome"/>
</dbReference>
<dbReference type="OrthoDB" id="9803333at2"/>
<dbReference type="Gene3D" id="3.40.50.720">
    <property type="entry name" value="NAD(P)-binding Rossmann-like Domain"/>
    <property type="match status" value="1"/>
</dbReference>
<evidence type="ECO:0000313" key="4">
    <source>
        <dbReference type="Proteomes" id="UP000317909"/>
    </source>
</evidence>
<evidence type="ECO:0000256" key="1">
    <source>
        <dbReference type="ARBA" id="ARBA00006484"/>
    </source>
</evidence>
<keyword evidence="2 3" id="KW-0560">Oxidoreductase</keyword>
<evidence type="ECO:0000256" key="2">
    <source>
        <dbReference type="ARBA" id="ARBA00023002"/>
    </source>
</evidence>
<dbReference type="FunFam" id="3.40.50.720:FF:000173">
    <property type="entry name" value="3-oxoacyl-[acyl-carrier protein] reductase"/>
    <property type="match status" value="1"/>
</dbReference>
<keyword evidence="4" id="KW-1185">Reference proteome</keyword>
<accession>A0A517U468</accession>
<dbReference type="PANTHER" id="PTHR42760:SF133">
    <property type="entry name" value="3-OXOACYL-[ACYL-CARRIER-PROTEIN] REDUCTASE"/>
    <property type="match status" value="1"/>
</dbReference>
<sequence length="260" mass="27939">MNTNSTKTAFVTGGSRGIGFGIAQSLAAEGWRLAINGVRAENDVQEPLALLRKSSPEVIYVRGDVSSADDRIACLDEIRAKFGQLNLLVNNAGIAPRVRADILAATEESFDEMIGVNLKGPYFLTQAVAKWMADQRGADAAFDGCIVNISSISAEVASINRGDYCMARAGTSMATKLWAVRLAEFGVRVYEIRPGIIATDMTAGVKEKYDRMIADGLTLERRWGQPEDVGRAVAALARGEFPYATGQVVNIDGGMMIGRL</sequence>
<dbReference type="PRINTS" id="PR00080">
    <property type="entry name" value="SDRFAMILY"/>
</dbReference>
<dbReference type="EC" id="1.1.1.100" evidence="3"/>
<dbReference type="Pfam" id="PF13561">
    <property type="entry name" value="adh_short_C2"/>
    <property type="match status" value="1"/>
</dbReference>
<dbReference type="AlphaFoldDB" id="A0A517U468"/>
<evidence type="ECO:0000313" key="3">
    <source>
        <dbReference type="EMBL" id="QDT75424.1"/>
    </source>
</evidence>
<reference evidence="3 4" key="1">
    <citation type="submission" date="2019-02" db="EMBL/GenBank/DDBJ databases">
        <title>Deep-cultivation of Planctomycetes and their phenomic and genomic characterization uncovers novel biology.</title>
        <authorList>
            <person name="Wiegand S."/>
            <person name="Jogler M."/>
            <person name="Boedeker C."/>
            <person name="Pinto D."/>
            <person name="Vollmers J."/>
            <person name="Rivas-Marin E."/>
            <person name="Kohn T."/>
            <person name="Peeters S.H."/>
            <person name="Heuer A."/>
            <person name="Rast P."/>
            <person name="Oberbeckmann S."/>
            <person name="Bunk B."/>
            <person name="Jeske O."/>
            <person name="Meyerdierks A."/>
            <person name="Storesund J.E."/>
            <person name="Kallscheuer N."/>
            <person name="Luecker S."/>
            <person name="Lage O.M."/>
            <person name="Pohl T."/>
            <person name="Merkel B.J."/>
            <person name="Hornburger P."/>
            <person name="Mueller R.-W."/>
            <person name="Bruemmer F."/>
            <person name="Labrenz M."/>
            <person name="Spormann A.M."/>
            <person name="Op den Camp H."/>
            <person name="Overmann J."/>
            <person name="Amann R."/>
            <person name="Jetten M.S.M."/>
            <person name="Mascher T."/>
            <person name="Medema M.H."/>
            <person name="Devos D.P."/>
            <person name="Kaster A.-K."/>
            <person name="Ovreas L."/>
            <person name="Rohde M."/>
            <person name="Galperin M.Y."/>
            <person name="Jogler C."/>
        </authorList>
    </citation>
    <scope>NUCLEOTIDE SEQUENCE [LARGE SCALE GENOMIC DNA]</scope>
    <source>
        <strain evidence="3 4">I41</strain>
    </source>
</reference>
<proteinExistence type="inferred from homology"/>
<organism evidence="3 4">
    <name type="scientific">Lacipirellula limnantheis</name>
    <dbReference type="NCBI Taxonomy" id="2528024"/>
    <lineage>
        <taxon>Bacteria</taxon>
        <taxon>Pseudomonadati</taxon>
        <taxon>Planctomycetota</taxon>
        <taxon>Planctomycetia</taxon>
        <taxon>Pirellulales</taxon>
        <taxon>Lacipirellulaceae</taxon>
        <taxon>Lacipirellula</taxon>
    </lineage>
</organism>
<dbReference type="NCBIfam" id="NF009386">
    <property type="entry name" value="PRK12745.1"/>
    <property type="match status" value="1"/>
</dbReference>
<dbReference type="GO" id="GO:0006633">
    <property type="term" value="P:fatty acid biosynthetic process"/>
    <property type="evidence" value="ECO:0007669"/>
    <property type="project" value="TreeGrafter"/>
</dbReference>
<name>A0A517U468_9BACT</name>
<dbReference type="PANTHER" id="PTHR42760">
    <property type="entry name" value="SHORT-CHAIN DEHYDROGENASES/REDUCTASES FAMILY MEMBER"/>
    <property type="match status" value="1"/>
</dbReference>
<gene>
    <name evidence="3" type="primary">fabG_8</name>
    <name evidence="3" type="ORF">I41_46340</name>
</gene>
<dbReference type="KEGG" id="llh:I41_46340"/>
<comment type="similarity">
    <text evidence="1">Belongs to the short-chain dehydrogenases/reductases (SDR) family.</text>
</comment>
<dbReference type="GO" id="GO:0048038">
    <property type="term" value="F:quinone binding"/>
    <property type="evidence" value="ECO:0007669"/>
    <property type="project" value="TreeGrafter"/>
</dbReference>
<dbReference type="EMBL" id="CP036339">
    <property type="protein sequence ID" value="QDT75424.1"/>
    <property type="molecule type" value="Genomic_DNA"/>
</dbReference>
<dbReference type="GO" id="GO:0004316">
    <property type="term" value="F:3-oxoacyl-[acyl-carrier-protein] reductase (NADPH) activity"/>
    <property type="evidence" value="ECO:0007669"/>
    <property type="project" value="UniProtKB-EC"/>
</dbReference>
<dbReference type="PRINTS" id="PR00081">
    <property type="entry name" value="GDHRDH"/>
</dbReference>
<dbReference type="RefSeq" id="WP_145435076.1">
    <property type="nucleotide sequence ID" value="NZ_CP036339.1"/>
</dbReference>
<protein>
    <submittedName>
        <fullName evidence="3">3-oxoacyl-[acyl-carrier-protein] reductase FabG</fullName>
        <ecNumber evidence="3">1.1.1.100</ecNumber>
    </submittedName>
</protein>
<dbReference type="InterPro" id="IPR002347">
    <property type="entry name" value="SDR_fam"/>
</dbReference>
<dbReference type="InterPro" id="IPR036291">
    <property type="entry name" value="NAD(P)-bd_dom_sf"/>
</dbReference>